<evidence type="ECO:0000313" key="3">
    <source>
        <dbReference type="EMBL" id="AGY59266.1"/>
    </source>
</evidence>
<dbReference type="KEGG" id="glj:GKIL_3020"/>
<dbReference type="EMBL" id="CP003587">
    <property type="protein sequence ID" value="AGY59266.1"/>
    <property type="molecule type" value="Genomic_DNA"/>
</dbReference>
<dbReference type="HOGENOM" id="CLU_033323_9_5_3"/>
<dbReference type="SUPFAM" id="SSF53254">
    <property type="entry name" value="Phosphoglycerate mutase-like"/>
    <property type="match status" value="1"/>
</dbReference>
<dbReference type="Proteomes" id="UP000017396">
    <property type="component" value="Chromosome"/>
</dbReference>
<gene>
    <name evidence="3" type="primary">cobC2</name>
    <name evidence="3" type="ORF">GKIL_3020</name>
</gene>
<dbReference type="GO" id="GO:0005737">
    <property type="term" value="C:cytoplasm"/>
    <property type="evidence" value="ECO:0007669"/>
    <property type="project" value="TreeGrafter"/>
</dbReference>
<keyword evidence="3" id="KW-0378">Hydrolase</keyword>
<organism evidence="3 4">
    <name type="scientific">Gloeobacter kilaueensis (strain ATCC BAA-2537 / CCAP 1431/1 / ULC 316 / JS1)</name>
    <dbReference type="NCBI Taxonomy" id="1183438"/>
    <lineage>
        <taxon>Bacteria</taxon>
        <taxon>Bacillati</taxon>
        <taxon>Cyanobacteriota</taxon>
        <taxon>Cyanophyceae</taxon>
        <taxon>Gloeobacterales</taxon>
        <taxon>Gloeobacteraceae</taxon>
        <taxon>Gloeobacter</taxon>
    </lineage>
</organism>
<sequence length="200" mass="22401">MNLYLIRHGETRLSEERRFCGSTDPPLSTTGVSNVEKLAHWLAAHQPLPDIVFTSPLQRARRTAELLEPLWPAATVQVEPRVAETDFGAWEGWSGDQIQQEDPARFARWMADPLSFQPPGGESVAELLVRVESFLNELLARPADKNVAIVCHGGVIRAFLLVALGLPAHLFWHFNPPWASVSLLQMSDPIRRLHFLGQRG</sequence>
<dbReference type="PANTHER" id="PTHR48100">
    <property type="entry name" value="BROAD-SPECIFICITY PHOSPHATASE YOR283W-RELATED"/>
    <property type="match status" value="1"/>
</dbReference>
<accession>U5QK12</accession>
<protein>
    <submittedName>
        <fullName evidence="3">Phosphoglycerate mutase</fullName>
        <ecNumber evidence="3">3.1.3.73</ecNumber>
    </submittedName>
</protein>
<reference evidence="3 4" key="1">
    <citation type="journal article" date="2013" name="PLoS ONE">
        <title>Cultivation and Complete Genome Sequencing of Gloeobacter kilaueensis sp. nov., from a Lava Cave in Kilauea Caldera, Hawai'i.</title>
        <authorList>
            <person name="Saw J.H."/>
            <person name="Schatz M."/>
            <person name="Brown M.V."/>
            <person name="Kunkel D.D."/>
            <person name="Foster J.S."/>
            <person name="Shick H."/>
            <person name="Christensen S."/>
            <person name="Hou S."/>
            <person name="Wan X."/>
            <person name="Donachie S.P."/>
        </authorList>
    </citation>
    <scope>NUCLEOTIDE SEQUENCE [LARGE SCALE GENOMIC DNA]</scope>
    <source>
        <strain evidence="4">JS</strain>
    </source>
</reference>
<dbReference type="InterPro" id="IPR029033">
    <property type="entry name" value="His_PPase_superfam"/>
</dbReference>
<dbReference type="PANTHER" id="PTHR48100:SF1">
    <property type="entry name" value="HISTIDINE PHOSPHATASE FAMILY PROTEIN-RELATED"/>
    <property type="match status" value="1"/>
</dbReference>
<dbReference type="GO" id="GO:0043755">
    <property type="term" value="F:alpha-ribazole phosphatase activity"/>
    <property type="evidence" value="ECO:0007669"/>
    <property type="project" value="UniProtKB-EC"/>
</dbReference>
<proteinExistence type="predicted"/>
<dbReference type="EC" id="3.1.3.73" evidence="3"/>
<dbReference type="Gene3D" id="3.40.50.1240">
    <property type="entry name" value="Phosphoglycerate mutase-like"/>
    <property type="match status" value="1"/>
</dbReference>
<feature type="binding site" evidence="2">
    <location>
        <position position="59"/>
    </location>
    <ligand>
        <name>substrate</name>
    </ligand>
</feature>
<keyword evidence="4" id="KW-1185">Reference proteome</keyword>
<dbReference type="InterPro" id="IPR050275">
    <property type="entry name" value="PGM_Phosphatase"/>
</dbReference>
<dbReference type="SMART" id="SM00855">
    <property type="entry name" value="PGAM"/>
    <property type="match status" value="1"/>
</dbReference>
<feature type="active site" description="Proton donor/acceptor" evidence="1">
    <location>
        <position position="84"/>
    </location>
</feature>
<dbReference type="STRING" id="1183438.GKIL_3020"/>
<dbReference type="eggNOG" id="COG0406">
    <property type="taxonomic scope" value="Bacteria"/>
</dbReference>
<name>U5QK12_GLOK1</name>
<evidence type="ECO:0000256" key="1">
    <source>
        <dbReference type="PIRSR" id="PIRSR613078-1"/>
    </source>
</evidence>
<dbReference type="CDD" id="cd07067">
    <property type="entry name" value="HP_PGM_like"/>
    <property type="match status" value="1"/>
</dbReference>
<feature type="active site" description="Tele-phosphohistidine intermediate" evidence="1">
    <location>
        <position position="8"/>
    </location>
</feature>
<evidence type="ECO:0000313" key="4">
    <source>
        <dbReference type="Proteomes" id="UP000017396"/>
    </source>
</evidence>
<dbReference type="PIRSF" id="PIRSF000709">
    <property type="entry name" value="6PFK_2-Ptase"/>
    <property type="match status" value="1"/>
</dbReference>
<dbReference type="RefSeq" id="WP_023174515.1">
    <property type="nucleotide sequence ID" value="NC_022600.1"/>
</dbReference>
<dbReference type="AlphaFoldDB" id="U5QK12"/>
<evidence type="ECO:0000256" key="2">
    <source>
        <dbReference type="PIRSR" id="PIRSR613078-2"/>
    </source>
</evidence>
<dbReference type="InterPro" id="IPR013078">
    <property type="entry name" value="His_Pase_superF_clade-1"/>
</dbReference>
<dbReference type="Pfam" id="PF00300">
    <property type="entry name" value="His_Phos_1"/>
    <property type="match status" value="1"/>
</dbReference>